<name>A0AAD6BW95_9EURO</name>
<proteinExistence type="predicted"/>
<organism evidence="2 3">
    <name type="scientific">Penicillium daleae</name>
    <dbReference type="NCBI Taxonomy" id="63821"/>
    <lineage>
        <taxon>Eukaryota</taxon>
        <taxon>Fungi</taxon>
        <taxon>Dikarya</taxon>
        <taxon>Ascomycota</taxon>
        <taxon>Pezizomycotina</taxon>
        <taxon>Eurotiomycetes</taxon>
        <taxon>Eurotiomycetidae</taxon>
        <taxon>Eurotiales</taxon>
        <taxon>Aspergillaceae</taxon>
        <taxon>Penicillium</taxon>
    </lineage>
</organism>
<gene>
    <name evidence="2" type="ORF">N7458_012261</name>
</gene>
<protein>
    <submittedName>
        <fullName evidence="2">Uncharacterized protein</fullName>
    </submittedName>
</protein>
<dbReference type="GeneID" id="81605886"/>
<comment type="caution">
    <text evidence="2">The sequence shown here is derived from an EMBL/GenBank/DDBJ whole genome shotgun (WGS) entry which is preliminary data.</text>
</comment>
<sequence length="543" mass="60058">MAEVLLPGRGPRIGPRRPVRRSPRNSAGKPTGFYNERFLASRRNSVVSPPESTRSRRAHGDGTGQRRSGGETDMVEPEPWPTLPFTQSYVGLLQAPESPQRPPRQRWPTPAETITWPNDPNVPAGWHCEEVDLDPDDLDAQLIRVEERIANKILPDWFVDKKKDLLKRKAEQDAMIQSEEAFPGLSLDVIKRLDDLKGMEADLRARGKDPSGLGPNIAALINAYRTRQLDWHPGLVTYWSNGIQICQPRPFHYQEFLQVNQLYNGHASFWVEGLFSQGPKPQFTLKYQELKAGGNYWLRDMYLTVRLPNNHGTQMQFRFLDDTGASTMSMYDVDIMRLQSTGGGGWSQPPPLLGAERIRGFEGGEGSLFEIRALEVNMAADGTGEMMTRWDWVPVVLHDTVSQRGPPPERLSGPWPRYKLYMGSAPDGAGRGWAFDQKGGWGAIVPTVHNIGTAPRPAEDPRWNPAQAARIFQRAGKQPPHPGAPFTTLSAGPSAGAPRGPAKNPPPLIPVAPNLTRSDPVPPQQPAPAPKVGAPGSLFWPGG</sequence>
<feature type="compositionally biased region" description="Basic residues" evidence="1">
    <location>
        <begin position="14"/>
        <end position="23"/>
    </location>
</feature>
<evidence type="ECO:0000256" key="1">
    <source>
        <dbReference type="SAM" id="MobiDB-lite"/>
    </source>
</evidence>
<reference evidence="2" key="1">
    <citation type="submission" date="2022-12" db="EMBL/GenBank/DDBJ databases">
        <authorList>
            <person name="Petersen C."/>
        </authorList>
    </citation>
    <scope>NUCLEOTIDE SEQUENCE</scope>
    <source>
        <strain evidence="2">IBT 16125</strain>
    </source>
</reference>
<dbReference type="EMBL" id="JAPVEA010000009">
    <property type="protein sequence ID" value="KAJ5433105.1"/>
    <property type="molecule type" value="Genomic_DNA"/>
</dbReference>
<feature type="compositionally biased region" description="Polar residues" evidence="1">
    <location>
        <begin position="42"/>
        <end position="52"/>
    </location>
</feature>
<feature type="region of interest" description="Disordered" evidence="1">
    <location>
        <begin position="1"/>
        <end position="81"/>
    </location>
</feature>
<feature type="compositionally biased region" description="Low complexity" evidence="1">
    <location>
        <begin position="490"/>
        <end position="502"/>
    </location>
</feature>
<dbReference type="AlphaFoldDB" id="A0AAD6BW95"/>
<feature type="region of interest" description="Disordered" evidence="1">
    <location>
        <begin position="95"/>
        <end position="119"/>
    </location>
</feature>
<accession>A0AAD6BW95</accession>
<keyword evidence="3" id="KW-1185">Reference proteome</keyword>
<feature type="region of interest" description="Disordered" evidence="1">
    <location>
        <begin position="475"/>
        <end position="543"/>
    </location>
</feature>
<evidence type="ECO:0000313" key="3">
    <source>
        <dbReference type="Proteomes" id="UP001213681"/>
    </source>
</evidence>
<evidence type="ECO:0000313" key="2">
    <source>
        <dbReference type="EMBL" id="KAJ5433105.1"/>
    </source>
</evidence>
<dbReference type="RefSeq" id="XP_056760397.1">
    <property type="nucleotide sequence ID" value="XM_056915643.1"/>
</dbReference>
<dbReference type="Proteomes" id="UP001213681">
    <property type="component" value="Unassembled WGS sequence"/>
</dbReference>
<feature type="compositionally biased region" description="Pro residues" evidence="1">
    <location>
        <begin position="520"/>
        <end position="529"/>
    </location>
</feature>
<reference evidence="2" key="2">
    <citation type="journal article" date="2023" name="IMA Fungus">
        <title>Comparative genomic study of the Penicillium genus elucidates a diverse pangenome and 15 lateral gene transfer events.</title>
        <authorList>
            <person name="Petersen C."/>
            <person name="Sorensen T."/>
            <person name="Nielsen M.R."/>
            <person name="Sondergaard T.E."/>
            <person name="Sorensen J.L."/>
            <person name="Fitzpatrick D.A."/>
            <person name="Frisvad J.C."/>
            <person name="Nielsen K.L."/>
        </authorList>
    </citation>
    <scope>NUCLEOTIDE SEQUENCE</scope>
    <source>
        <strain evidence="2">IBT 16125</strain>
    </source>
</reference>